<dbReference type="InterPro" id="IPR015943">
    <property type="entry name" value="WD40/YVTN_repeat-like_dom_sf"/>
</dbReference>
<feature type="repeat" description="WD" evidence="3">
    <location>
        <begin position="382"/>
        <end position="414"/>
    </location>
</feature>
<evidence type="ECO:0000256" key="1">
    <source>
        <dbReference type="ARBA" id="ARBA00022574"/>
    </source>
</evidence>
<feature type="region of interest" description="Disordered" evidence="4">
    <location>
        <begin position="235"/>
        <end position="292"/>
    </location>
</feature>
<evidence type="ECO:0000256" key="3">
    <source>
        <dbReference type="PROSITE-ProRule" id="PRU00221"/>
    </source>
</evidence>
<dbReference type="Pfam" id="PF00400">
    <property type="entry name" value="WD40"/>
    <property type="match status" value="5"/>
</dbReference>
<dbReference type="PROSITE" id="PS50896">
    <property type="entry name" value="LISH"/>
    <property type="match status" value="1"/>
</dbReference>
<sequence length="623" mass="68815">EEWDSRMMLDLYIHDYMMKKNMHEAAEVFAKEARIPRNPVVVNAPGGFLNEWWSIFWDVYNSRPNRTEDRAESSVRASMENEMLNFPRGQAMNQQGAGQFPVNPGFNNSQVESEARMLAAHMNDNRTMAPPRAVNSNLQILDGPFSGYPSYLQPYLSQDFQQWLARNDSHGVLSGGSIPIDSILHGVPSAIYPRTGLPDAGKGKVVNPMPQDARPLIGAGPISSGTAHEVINISQATPRTSGKLTLPISGFPGQDGRMDTTRQTAEKQHKDQQQLQLHKSGRAVEADKPSDENVEAFLSSGENTADVMSNSFSILQQRSHSSTGNKNEHGGFCLKELCSLRASNTKVLCCHFSSEGKFFASAGHEKKAMILRGDDFEVVTSGEGHTSIITDLRFKPKSSIFATSSFDRTVQIWDATRPIRSLLTLKGHAEQVTSLDFHPRKVNLMCSCDRNDQIFLWNIDESACTRISKGASRQVRFQPQAGNFLAAASGNAISLIDVETNRRQLQLKGHVKDVRSICWDTTGKYIAAVREDSAQIWSTVSGGNCIHEFHSNGNKFESCTFHPGYSQMLVIGCYKALELWSPTDGNKAMTVDAHDGIISALADSPSTETIASASHDNFVKLWK</sequence>
<reference evidence="5" key="1">
    <citation type="submission" date="2022-12" db="EMBL/GenBank/DDBJ databases">
        <title>Draft genome assemblies for two species of Escallonia (Escalloniales).</title>
        <authorList>
            <person name="Chanderbali A."/>
            <person name="Dervinis C."/>
            <person name="Anghel I."/>
            <person name="Soltis D."/>
            <person name="Soltis P."/>
            <person name="Zapata F."/>
        </authorList>
    </citation>
    <scope>NUCLEOTIDE SEQUENCE</scope>
    <source>
        <strain evidence="5">UCBG92.1500</strain>
        <tissue evidence="5">Leaf</tissue>
    </source>
</reference>
<feature type="repeat" description="WD" evidence="3">
    <location>
        <begin position="591"/>
        <end position="623"/>
    </location>
</feature>
<dbReference type="InterPro" id="IPR006594">
    <property type="entry name" value="LisH"/>
</dbReference>
<keyword evidence="2" id="KW-0677">Repeat</keyword>
<gene>
    <name evidence="5" type="ORF">RJ640_030079</name>
</gene>
<accession>A0AA88QKR6</accession>
<dbReference type="PANTHER" id="PTHR44376">
    <property type="entry name" value="TRANSCRIPTIONAL REGULATOR OF FILAMENTOUS GROWTH FLO8"/>
    <property type="match status" value="1"/>
</dbReference>
<dbReference type="SUPFAM" id="SSF50978">
    <property type="entry name" value="WD40 repeat-like"/>
    <property type="match status" value="1"/>
</dbReference>
<proteinExistence type="predicted"/>
<dbReference type="InterPro" id="IPR001680">
    <property type="entry name" value="WD40_rpt"/>
</dbReference>
<organism evidence="5 6">
    <name type="scientific">Escallonia rubra</name>
    <dbReference type="NCBI Taxonomy" id="112253"/>
    <lineage>
        <taxon>Eukaryota</taxon>
        <taxon>Viridiplantae</taxon>
        <taxon>Streptophyta</taxon>
        <taxon>Embryophyta</taxon>
        <taxon>Tracheophyta</taxon>
        <taxon>Spermatophyta</taxon>
        <taxon>Magnoliopsida</taxon>
        <taxon>eudicotyledons</taxon>
        <taxon>Gunneridae</taxon>
        <taxon>Pentapetalae</taxon>
        <taxon>asterids</taxon>
        <taxon>campanulids</taxon>
        <taxon>Escalloniales</taxon>
        <taxon>Escalloniaceae</taxon>
        <taxon>Escallonia</taxon>
    </lineage>
</organism>
<dbReference type="PROSITE" id="PS50082">
    <property type="entry name" value="WD_REPEATS_2"/>
    <property type="match status" value="3"/>
</dbReference>
<name>A0AA88QKR6_9ASTE</name>
<dbReference type="AlphaFoldDB" id="A0AA88QKR6"/>
<evidence type="ECO:0000256" key="4">
    <source>
        <dbReference type="SAM" id="MobiDB-lite"/>
    </source>
</evidence>
<dbReference type="Proteomes" id="UP001187471">
    <property type="component" value="Unassembled WGS sequence"/>
</dbReference>
<feature type="compositionally biased region" description="Basic and acidic residues" evidence="4">
    <location>
        <begin position="256"/>
        <end position="272"/>
    </location>
</feature>
<dbReference type="SMART" id="SM00667">
    <property type="entry name" value="LisH"/>
    <property type="match status" value="1"/>
</dbReference>
<protein>
    <submittedName>
        <fullName evidence="5">Uncharacterized protein</fullName>
    </submittedName>
</protein>
<evidence type="ECO:0000313" key="5">
    <source>
        <dbReference type="EMBL" id="KAK2968468.1"/>
    </source>
</evidence>
<dbReference type="CDD" id="cd00200">
    <property type="entry name" value="WD40"/>
    <property type="match status" value="1"/>
</dbReference>
<dbReference type="InterPro" id="IPR019775">
    <property type="entry name" value="WD40_repeat_CS"/>
</dbReference>
<feature type="compositionally biased region" description="Basic and acidic residues" evidence="4">
    <location>
        <begin position="282"/>
        <end position="291"/>
    </location>
</feature>
<dbReference type="PROSITE" id="PS50294">
    <property type="entry name" value="WD_REPEATS_REGION"/>
    <property type="match status" value="2"/>
</dbReference>
<evidence type="ECO:0000256" key="2">
    <source>
        <dbReference type="ARBA" id="ARBA00022737"/>
    </source>
</evidence>
<dbReference type="PROSITE" id="PS00678">
    <property type="entry name" value="WD_REPEATS_1"/>
    <property type="match status" value="1"/>
</dbReference>
<dbReference type="PANTHER" id="PTHR44376:SF8">
    <property type="entry name" value="TRANSCRIPTIONAL COREPRESSOR LEUNIG-LIKE"/>
    <property type="match status" value="1"/>
</dbReference>
<comment type="caution">
    <text evidence="5">The sequence shown here is derived from an EMBL/GenBank/DDBJ whole genome shotgun (WGS) entry which is preliminary data.</text>
</comment>
<dbReference type="InterPro" id="IPR044716">
    <property type="entry name" value="LEUNIG-like"/>
</dbReference>
<dbReference type="Gene3D" id="2.130.10.10">
    <property type="entry name" value="YVTN repeat-like/Quinoprotein amine dehydrogenase"/>
    <property type="match status" value="2"/>
</dbReference>
<dbReference type="InterPro" id="IPR036322">
    <property type="entry name" value="WD40_repeat_dom_sf"/>
</dbReference>
<dbReference type="Pfam" id="PF08513">
    <property type="entry name" value="LisH"/>
    <property type="match status" value="1"/>
</dbReference>
<feature type="repeat" description="WD" evidence="3">
    <location>
        <begin position="425"/>
        <end position="467"/>
    </location>
</feature>
<evidence type="ECO:0000313" key="6">
    <source>
        <dbReference type="Proteomes" id="UP001187471"/>
    </source>
</evidence>
<keyword evidence="6" id="KW-1185">Reference proteome</keyword>
<dbReference type="GO" id="GO:0003714">
    <property type="term" value="F:transcription corepressor activity"/>
    <property type="evidence" value="ECO:0007669"/>
    <property type="project" value="InterPro"/>
</dbReference>
<keyword evidence="1 3" id="KW-0853">WD repeat</keyword>
<dbReference type="SMART" id="SM00320">
    <property type="entry name" value="WD40"/>
    <property type="match status" value="7"/>
</dbReference>
<feature type="non-terminal residue" evidence="5">
    <location>
        <position position="1"/>
    </location>
</feature>
<dbReference type="EMBL" id="JAVXUO010002916">
    <property type="protein sequence ID" value="KAK2968468.1"/>
    <property type="molecule type" value="Genomic_DNA"/>
</dbReference>